<feature type="chain" id="PRO_5020581624" evidence="1">
    <location>
        <begin position="18"/>
        <end position="210"/>
    </location>
</feature>
<feature type="signal peptide" evidence="1">
    <location>
        <begin position="1"/>
        <end position="17"/>
    </location>
</feature>
<protein>
    <submittedName>
        <fullName evidence="2">Uncharacterized protein</fullName>
    </submittedName>
</protein>
<gene>
    <name evidence="2" type="ORF">EV147_1835</name>
</gene>
<keyword evidence="1" id="KW-0732">Signal</keyword>
<evidence type="ECO:0000313" key="2">
    <source>
        <dbReference type="EMBL" id="RZT42791.1"/>
    </source>
</evidence>
<dbReference type="OrthoDB" id="8970031at2"/>
<accession>A0A4Q7S8J9</accession>
<name>A0A4Q7S8J9_9BURK</name>
<evidence type="ECO:0000313" key="3">
    <source>
        <dbReference type="Proteomes" id="UP000291078"/>
    </source>
</evidence>
<proteinExistence type="predicted"/>
<organism evidence="2 3">
    <name type="scientific">Cupriavidus agavae</name>
    <dbReference type="NCBI Taxonomy" id="1001822"/>
    <lineage>
        <taxon>Bacteria</taxon>
        <taxon>Pseudomonadati</taxon>
        <taxon>Pseudomonadota</taxon>
        <taxon>Betaproteobacteria</taxon>
        <taxon>Burkholderiales</taxon>
        <taxon>Burkholderiaceae</taxon>
        <taxon>Cupriavidus</taxon>
    </lineage>
</organism>
<dbReference type="RefSeq" id="WP_130390755.1">
    <property type="nucleotide sequence ID" value="NZ_SGXM01000001.1"/>
</dbReference>
<dbReference type="AlphaFoldDB" id="A0A4Q7S8J9"/>
<sequence length="210" mass="23222">MKSFLAATLLTCGAAYANDDSAISAQNALHDYCGYSLGPKLLAATIATNHRFTEGIAVIALDIALPNKSKSRRKIGNLSFVCRTEQTSPEDTYSADVKERHAAGTTAREEIDDEDLRGRYGRIVAWQREYQGDNFKGTIAYTDYIFGDGYRFMHEPQFYVCPTRPGISCFSLTVQNDERLTKSEIAATAHLLRDISLVQPEPIAQPCPST</sequence>
<evidence type="ECO:0000256" key="1">
    <source>
        <dbReference type="SAM" id="SignalP"/>
    </source>
</evidence>
<reference evidence="2 3" key="1">
    <citation type="journal article" date="2015" name="Stand. Genomic Sci.">
        <title>Genomic Encyclopedia of Bacterial and Archaeal Type Strains, Phase III: the genomes of soil and plant-associated and newly described type strains.</title>
        <authorList>
            <person name="Whitman W.B."/>
            <person name="Woyke T."/>
            <person name="Klenk H.P."/>
            <person name="Zhou Y."/>
            <person name="Lilburn T.G."/>
            <person name="Beck B.J."/>
            <person name="De Vos P."/>
            <person name="Vandamme P."/>
            <person name="Eisen J.A."/>
            <person name="Garrity G."/>
            <person name="Hugenholtz P."/>
            <person name="Kyrpides N.C."/>
        </authorList>
    </citation>
    <scope>NUCLEOTIDE SEQUENCE [LARGE SCALE GENOMIC DNA]</scope>
    <source>
        <strain evidence="2 3">ASC-9842</strain>
    </source>
</reference>
<dbReference type="Proteomes" id="UP000291078">
    <property type="component" value="Unassembled WGS sequence"/>
</dbReference>
<keyword evidence="3" id="KW-1185">Reference proteome</keyword>
<comment type="caution">
    <text evidence="2">The sequence shown here is derived from an EMBL/GenBank/DDBJ whole genome shotgun (WGS) entry which is preliminary data.</text>
</comment>
<dbReference type="EMBL" id="SGXM01000001">
    <property type="protein sequence ID" value="RZT42791.1"/>
    <property type="molecule type" value="Genomic_DNA"/>
</dbReference>